<organism evidence="1 2">
    <name type="scientific">Portunus trituberculatus</name>
    <name type="common">Swimming crab</name>
    <name type="synonym">Neptunus trituberculatus</name>
    <dbReference type="NCBI Taxonomy" id="210409"/>
    <lineage>
        <taxon>Eukaryota</taxon>
        <taxon>Metazoa</taxon>
        <taxon>Ecdysozoa</taxon>
        <taxon>Arthropoda</taxon>
        <taxon>Crustacea</taxon>
        <taxon>Multicrustacea</taxon>
        <taxon>Malacostraca</taxon>
        <taxon>Eumalacostraca</taxon>
        <taxon>Eucarida</taxon>
        <taxon>Decapoda</taxon>
        <taxon>Pleocyemata</taxon>
        <taxon>Brachyura</taxon>
        <taxon>Eubrachyura</taxon>
        <taxon>Portunoidea</taxon>
        <taxon>Portunidae</taxon>
        <taxon>Portuninae</taxon>
        <taxon>Portunus</taxon>
    </lineage>
</organism>
<keyword evidence="2" id="KW-1185">Reference proteome</keyword>
<dbReference type="Proteomes" id="UP000324222">
    <property type="component" value="Unassembled WGS sequence"/>
</dbReference>
<accession>A0A5B7EEQ0</accession>
<sequence length="150" mass="17512">MCSITERVLIWECNVIFKIIIRWITEIYVGPWFRKVNALIVIKCEIVLCQVKWLVKIELLKTWSTLPHHSVTTVHPQDASSLFPAYPHHMPSVEGDAACILHSHDSLKTPATMSPHWSVKVDQNNNTVYHLHQWIHYLLQPESETTHDNW</sequence>
<comment type="caution">
    <text evidence="1">The sequence shown here is derived from an EMBL/GenBank/DDBJ whole genome shotgun (WGS) entry which is preliminary data.</text>
</comment>
<evidence type="ECO:0000313" key="1">
    <source>
        <dbReference type="EMBL" id="MPC31473.1"/>
    </source>
</evidence>
<proteinExistence type="predicted"/>
<reference evidence="1 2" key="1">
    <citation type="submission" date="2019-05" db="EMBL/GenBank/DDBJ databases">
        <title>Another draft genome of Portunus trituberculatus and its Hox gene families provides insights of decapod evolution.</title>
        <authorList>
            <person name="Jeong J.-H."/>
            <person name="Song I."/>
            <person name="Kim S."/>
            <person name="Choi T."/>
            <person name="Kim D."/>
            <person name="Ryu S."/>
            <person name="Kim W."/>
        </authorList>
    </citation>
    <scope>NUCLEOTIDE SEQUENCE [LARGE SCALE GENOMIC DNA]</scope>
    <source>
        <tissue evidence="1">Muscle</tissue>
    </source>
</reference>
<dbReference type="AlphaFoldDB" id="A0A5B7EEQ0"/>
<name>A0A5B7EEQ0_PORTR</name>
<evidence type="ECO:0000313" key="2">
    <source>
        <dbReference type="Proteomes" id="UP000324222"/>
    </source>
</evidence>
<protein>
    <submittedName>
        <fullName evidence="1">Uncharacterized protein</fullName>
    </submittedName>
</protein>
<gene>
    <name evidence="1" type="ORF">E2C01_024763</name>
</gene>
<dbReference type="EMBL" id="VSRR010002443">
    <property type="protein sequence ID" value="MPC31473.1"/>
    <property type="molecule type" value="Genomic_DNA"/>
</dbReference>